<reference evidence="2 3" key="1">
    <citation type="submission" date="2016-02" db="EMBL/GenBank/DDBJ databases">
        <title>Genome analysis of coral dinoflagellate symbionts highlights evolutionary adaptations to a symbiotic lifestyle.</title>
        <authorList>
            <person name="Aranda M."/>
            <person name="Li Y."/>
            <person name="Liew Y.J."/>
            <person name="Baumgarten S."/>
            <person name="Simakov O."/>
            <person name="Wilson M."/>
            <person name="Piel J."/>
            <person name="Ashoor H."/>
            <person name="Bougouffa S."/>
            <person name="Bajic V.B."/>
            <person name="Ryu T."/>
            <person name="Ravasi T."/>
            <person name="Bayer T."/>
            <person name="Micklem G."/>
            <person name="Kim H."/>
            <person name="Bhak J."/>
            <person name="Lajeunesse T.C."/>
            <person name="Voolstra C.R."/>
        </authorList>
    </citation>
    <scope>NUCLEOTIDE SEQUENCE [LARGE SCALE GENOMIC DNA]</scope>
    <source>
        <strain evidence="2 3">CCMP2467</strain>
    </source>
</reference>
<dbReference type="Proteomes" id="UP000186817">
    <property type="component" value="Unassembled WGS sequence"/>
</dbReference>
<evidence type="ECO:0000313" key="2">
    <source>
        <dbReference type="EMBL" id="OLQ07176.1"/>
    </source>
</evidence>
<evidence type="ECO:0000313" key="3">
    <source>
        <dbReference type="Proteomes" id="UP000186817"/>
    </source>
</evidence>
<dbReference type="OrthoDB" id="10659838at2759"/>
<dbReference type="AlphaFoldDB" id="A0A1Q9EIA8"/>
<comment type="caution">
    <text evidence="2">The sequence shown here is derived from an EMBL/GenBank/DDBJ whole genome shotgun (WGS) entry which is preliminary data.</text>
</comment>
<evidence type="ECO:0000256" key="1">
    <source>
        <dbReference type="SAM" id="MobiDB-lite"/>
    </source>
</evidence>
<proteinExistence type="predicted"/>
<feature type="region of interest" description="Disordered" evidence="1">
    <location>
        <begin position="674"/>
        <end position="698"/>
    </location>
</feature>
<protein>
    <submittedName>
        <fullName evidence="2">Uncharacterized protein</fullName>
    </submittedName>
</protein>
<keyword evidence="3" id="KW-1185">Reference proteome</keyword>
<feature type="compositionally biased region" description="Low complexity" evidence="1">
    <location>
        <begin position="542"/>
        <end position="556"/>
    </location>
</feature>
<accession>A0A1Q9EIA8</accession>
<organism evidence="2 3">
    <name type="scientific">Symbiodinium microadriaticum</name>
    <name type="common">Dinoflagellate</name>
    <name type="synonym">Zooxanthella microadriatica</name>
    <dbReference type="NCBI Taxonomy" id="2951"/>
    <lineage>
        <taxon>Eukaryota</taxon>
        <taxon>Sar</taxon>
        <taxon>Alveolata</taxon>
        <taxon>Dinophyceae</taxon>
        <taxon>Suessiales</taxon>
        <taxon>Symbiodiniaceae</taxon>
        <taxon>Symbiodinium</taxon>
    </lineage>
</organism>
<sequence length="895" mass="99034">MGLWGADEANHVDKEFLLSVVCVSWIIAARLRSASVISARCMRDGNNVYTNCCTADRNMMGGAADNDKAVGGQLLFEFQHQVQNMHVERERCKRCSRPELDHCVSASDRLRDASQSIFGRLTLYRYSFCYAQDLARLDIAWQMYHVLRQAASDKDARLPALTRLAYPSKTTGPPKHLPGHPFWSLASLKDKSKALNGIQGFLEKFKATHQHVYDFAGNVSDIDRENNHDNARLAVSNGPARRAGREALIDALAVSAQQVELWEIPDETRLLAPQDMTIHLDLNLQIAGIDPDVFPQVTPDQNQLQHPKSYPVWLVFRLLWRNFRLQFLEADRDYVLLGKRLNKDTGSFAELSAKQLVVEVKKHAAPRAVISFSLWEAAARSDGRKIDGFRQRVLFLRPTETLRVVATLQEAHILLVEKPQEISAPVISVLTGLRSLMAVRTAREGEFRVANATTAPADVEVGEYKRNKVYVRCLRHSAAEAAPDSRVTGKARGGYMNAEERRQVAQRYTATFGHNIVDIFRKRTWGIKVTRSNAPAPPSTPSTPSASAPTEETAAKASAELKKDYVQECHGRILARVAKALHASAELKKDYVQEPIGFLRAPKEQVPFDKALVSSNCNDCGVSVSLRCQTVPALGSPWRLAPGAEQRLDIGKAWVKSPFHILATENPCSSVLRRSSRSSSYQGGQAPSVRGSAKRQGDGDFCARIRPALKGTHGPATRSQPASTVKVQLRLVAADVATDRAAWKLQFMKELPEEVHEGYLQLPYLVARVRAKEAYKLLLLESPVRVVNQLSFPVVPPFGATMLPASLDVQDRLAVRPSSQMDPSECTRLSQAVRSAASKFEGLLWKMEVIPVQVGQGDVARQWTLELRAPAMALVTVVSALPVPFTVEAHATGLG</sequence>
<feature type="region of interest" description="Disordered" evidence="1">
    <location>
        <begin position="530"/>
        <end position="556"/>
    </location>
</feature>
<name>A0A1Q9EIA8_SYMMI</name>
<gene>
    <name evidence="2" type="ORF">AK812_SmicGene9451</name>
</gene>
<dbReference type="EMBL" id="LSRX01000145">
    <property type="protein sequence ID" value="OLQ07176.1"/>
    <property type="molecule type" value="Genomic_DNA"/>
</dbReference>